<dbReference type="GO" id="GO:0005261">
    <property type="term" value="F:monoatomic cation channel activity"/>
    <property type="evidence" value="ECO:0007669"/>
    <property type="project" value="TreeGrafter"/>
</dbReference>
<protein>
    <recommendedName>
        <fullName evidence="5">TRPM-like domain-containing protein</fullName>
    </recommendedName>
</protein>
<evidence type="ECO:0000256" key="3">
    <source>
        <dbReference type="ARBA" id="ARBA00022989"/>
    </source>
</evidence>
<keyword evidence="4" id="KW-0472">Membrane</keyword>
<gene>
    <name evidence="6" type="ORF">SMTD_LOCUS16871</name>
</gene>
<keyword evidence="2" id="KW-0812">Transmembrane</keyword>
<dbReference type="GO" id="GO:0030001">
    <property type="term" value="P:metal ion transport"/>
    <property type="evidence" value="ECO:0007669"/>
    <property type="project" value="TreeGrafter"/>
</dbReference>
<evidence type="ECO:0000313" key="7">
    <source>
        <dbReference type="Proteomes" id="UP000269396"/>
    </source>
</evidence>
<evidence type="ECO:0000256" key="4">
    <source>
        <dbReference type="ARBA" id="ARBA00023136"/>
    </source>
</evidence>
<evidence type="ECO:0000256" key="2">
    <source>
        <dbReference type="ARBA" id="ARBA00022692"/>
    </source>
</evidence>
<reference evidence="6 7" key="1">
    <citation type="submission" date="2018-11" db="EMBL/GenBank/DDBJ databases">
        <authorList>
            <consortium name="Pathogen Informatics"/>
        </authorList>
    </citation>
    <scope>NUCLEOTIDE SEQUENCE [LARGE SCALE GENOMIC DNA]</scope>
    <source>
        <strain>Denwood</strain>
        <strain evidence="7">Zambia</strain>
    </source>
</reference>
<organism evidence="6 7">
    <name type="scientific">Schistosoma mattheei</name>
    <dbReference type="NCBI Taxonomy" id="31246"/>
    <lineage>
        <taxon>Eukaryota</taxon>
        <taxon>Metazoa</taxon>
        <taxon>Spiralia</taxon>
        <taxon>Lophotrochozoa</taxon>
        <taxon>Platyhelminthes</taxon>
        <taxon>Trematoda</taxon>
        <taxon>Digenea</taxon>
        <taxon>Strigeidida</taxon>
        <taxon>Schistosomatoidea</taxon>
        <taxon>Schistosomatidae</taxon>
        <taxon>Schistosoma</taxon>
    </lineage>
</organism>
<dbReference type="GO" id="GO:0005886">
    <property type="term" value="C:plasma membrane"/>
    <property type="evidence" value="ECO:0007669"/>
    <property type="project" value="TreeGrafter"/>
</dbReference>
<evidence type="ECO:0000259" key="5">
    <source>
        <dbReference type="Pfam" id="PF25508"/>
    </source>
</evidence>
<feature type="domain" description="TRPM-like" evidence="5">
    <location>
        <begin position="45"/>
        <end position="120"/>
    </location>
</feature>
<comment type="subcellular location">
    <subcellularLocation>
        <location evidence="1">Membrane</location>
        <topology evidence="1">Multi-pass membrane protein</topology>
    </subcellularLocation>
</comment>
<dbReference type="STRING" id="31246.A0A183PR85"/>
<dbReference type="InterPro" id="IPR057366">
    <property type="entry name" value="TRPM-like"/>
</dbReference>
<dbReference type="InterPro" id="IPR050927">
    <property type="entry name" value="TRPM"/>
</dbReference>
<dbReference type="PANTHER" id="PTHR13800">
    <property type="entry name" value="TRANSIENT RECEPTOR POTENTIAL CATION CHANNEL, SUBFAMILY M, MEMBER 6"/>
    <property type="match status" value="1"/>
</dbReference>
<dbReference type="PANTHER" id="PTHR13800:SF1">
    <property type="entry name" value="TRANSIENT RECEPTOR POTENTIAL CATION CHANNEL TRPM"/>
    <property type="match status" value="1"/>
</dbReference>
<keyword evidence="3" id="KW-1133">Transmembrane helix</keyword>
<dbReference type="AlphaFoldDB" id="A0A183PR85"/>
<dbReference type="EMBL" id="UZAL01037827">
    <property type="protein sequence ID" value="VDP72571.1"/>
    <property type="molecule type" value="Genomic_DNA"/>
</dbReference>
<sequence length="156" mass="17917">MGEGDSDEIDITILTALLQGQNLTPAEQLSLTMAWNRPDIARSKVFAKFNNWSKTTLENAMADALLNDRLEFVQLLLTKGLRIQRFLTRERLEELYNVDVNNQSFHKLFAKVLGTKQVNSNFKVNTIHVVLINCPFFKSYICKHSIVIFHPSSFEQ</sequence>
<proteinExistence type="predicted"/>
<evidence type="ECO:0000256" key="1">
    <source>
        <dbReference type="ARBA" id="ARBA00004141"/>
    </source>
</evidence>
<evidence type="ECO:0000313" key="6">
    <source>
        <dbReference type="EMBL" id="VDP72571.1"/>
    </source>
</evidence>
<accession>A0A183PR85</accession>
<keyword evidence="7" id="KW-1185">Reference proteome</keyword>
<dbReference type="Pfam" id="PF25508">
    <property type="entry name" value="TRPM2"/>
    <property type="match status" value="1"/>
</dbReference>
<name>A0A183PR85_9TREM</name>
<dbReference type="Proteomes" id="UP000269396">
    <property type="component" value="Unassembled WGS sequence"/>
</dbReference>